<sequence>MRSRDIGESSQLSSTGKSKAQLAAALIMAPDISADSGSRCAPTSVALVETLL</sequence>
<gene>
    <name evidence="1" type="ORF">BD311DRAFT_664625</name>
</gene>
<accession>A0A4Q9NSC4</accession>
<reference evidence="1" key="1">
    <citation type="submission" date="2019-01" db="EMBL/GenBank/DDBJ databases">
        <title>Draft genome sequences of three monokaryotic isolates of the white-rot basidiomycete fungus Dichomitus squalens.</title>
        <authorList>
            <consortium name="DOE Joint Genome Institute"/>
            <person name="Lopez S.C."/>
            <person name="Andreopoulos B."/>
            <person name="Pangilinan J."/>
            <person name="Lipzen A."/>
            <person name="Riley R."/>
            <person name="Ahrendt S."/>
            <person name="Ng V."/>
            <person name="Barry K."/>
            <person name="Daum C."/>
            <person name="Grigoriev I.V."/>
            <person name="Hilden K.S."/>
            <person name="Makela M.R."/>
            <person name="de Vries R.P."/>
        </authorList>
    </citation>
    <scope>NUCLEOTIDE SEQUENCE [LARGE SCALE GENOMIC DNA]</scope>
    <source>
        <strain evidence="1">OM18370.1</strain>
    </source>
</reference>
<protein>
    <submittedName>
        <fullName evidence="1">Uncharacterized protein</fullName>
    </submittedName>
</protein>
<dbReference type="Proteomes" id="UP000292957">
    <property type="component" value="Unassembled WGS sequence"/>
</dbReference>
<organism evidence="1">
    <name type="scientific">Dichomitus squalens</name>
    <dbReference type="NCBI Taxonomy" id="114155"/>
    <lineage>
        <taxon>Eukaryota</taxon>
        <taxon>Fungi</taxon>
        <taxon>Dikarya</taxon>
        <taxon>Basidiomycota</taxon>
        <taxon>Agaricomycotina</taxon>
        <taxon>Agaricomycetes</taxon>
        <taxon>Polyporales</taxon>
        <taxon>Polyporaceae</taxon>
        <taxon>Dichomitus</taxon>
    </lineage>
</organism>
<dbReference type="EMBL" id="ML143428">
    <property type="protein sequence ID" value="TBU27765.1"/>
    <property type="molecule type" value="Genomic_DNA"/>
</dbReference>
<proteinExistence type="predicted"/>
<evidence type="ECO:0000313" key="1">
    <source>
        <dbReference type="EMBL" id="TBU27765.1"/>
    </source>
</evidence>
<name>A0A4Q9NSC4_9APHY</name>
<dbReference type="AlphaFoldDB" id="A0A4Q9NSC4"/>